<comment type="caution">
    <text evidence="10">The sequence shown here is derived from an EMBL/GenBank/DDBJ whole genome shotgun (WGS) entry which is preliminary data.</text>
</comment>
<protein>
    <recommendedName>
        <fullName evidence="3">protein O-GlcNAc transferase</fullName>
        <ecNumber evidence="3">2.4.1.255</ecNumber>
    </recommendedName>
</protein>
<dbReference type="RefSeq" id="WP_379728124.1">
    <property type="nucleotide sequence ID" value="NZ_JBHRYJ010000003.1"/>
</dbReference>
<dbReference type="Gene3D" id="1.25.40.10">
    <property type="entry name" value="Tetratricopeptide repeat domain"/>
    <property type="match status" value="3"/>
</dbReference>
<dbReference type="EMBL" id="JBHRYJ010000003">
    <property type="protein sequence ID" value="MFC3676878.1"/>
    <property type="molecule type" value="Genomic_DNA"/>
</dbReference>
<keyword evidence="7 8" id="KW-0802">TPR repeat</keyword>
<dbReference type="PANTHER" id="PTHR44998:SF1">
    <property type="entry name" value="UDP-N-ACETYLGLUCOSAMINE--PEPTIDE N-ACETYLGLUCOSAMINYLTRANSFERASE 110 KDA SUBUNIT"/>
    <property type="match status" value="1"/>
</dbReference>
<dbReference type="Gene3D" id="3.40.50.11380">
    <property type="match status" value="1"/>
</dbReference>
<reference evidence="11" key="1">
    <citation type="journal article" date="2019" name="Int. J. Syst. Evol. Microbiol.">
        <title>The Global Catalogue of Microorganisms (GCM) 10K type strain sequencing project: providing services to taxonomists for standard genome sequencing and annotation.</title>
        <authorList>
            <consortium name="The Broad Institute Genomics Platform"/>
            <consortium name="The Broad Institute Genome Sequencing Center for Infectious Disease"/>
            <person name="Wu L."/>
            <person name="Ma J."/>
        </authorList>
    </citation>
    <scope>NUCLEOTIDE SEQUENCE [LARGE SCALE GENOMIC DNA]</scope>
    <source>
        <strain evidence="11">KCTC 42182</strain>
    </source>
</reference>
<evidence type="ECO:0000256" key="2">
    <source>
        <dbReference type="ARBA" id="ARBA00005386"/>
    </source>
</evidence>
<dbReference type="Gene3D" id="3.40.50.2000">
    <property type="entry name" value="Glycogen Phosphorylase B"/>
    <property type="match status" value="1"/>
</dbReference>
<evidence type="ECO:0000256" key="6">
    <source>
        <dbReference type="ARBA" id="ARBA00022737"/>
    </source>
</evidence>
<keyword evidence="6" id="KW-0677">Repeat</keyword>
<dbReference type="Pfam" id="PF00515">
    <property type="entry name" value="TPR_1"/>
    <property type="match status" value="1"/>
</dbReference>
<dbReference type="InterPro" id="IPR019734">
    <property type="entry name" value="TPR_rpt"/>
</dbReference>
<evidence type="ECO:0000256" key="8">
    <source>
        <dbReference type="PROSITE-ProRule" id="PRU00339"/>
    </source>
</evidence>
<evidence type="ECO:0000256" key="3">
    <source>
        <dbReference type="ARBA" id="ARBA00011970"/>
    </source>
</evidence>
<dbReference type="SUPFAM" id="SSF48452">
    <property type="entry name" value="TPR-like"/>
    <property type="match status" value="1"/>
</dbReference>
<comment type="similarity">
    <text evidence="2">Belongs to the glycosyltransferase 41 family. O-GlcNAc transferase subfamily.</text>
</comment>
<dbReference type="EC" id="2.4.1.255" evidence="3"/>
<dbReference type="InterPro" id="IPR011990">
    <property type="entry name" value="TPR-like_helical_dom_sf"/>
</dbReference>
<feature type="repeat" description="TPR" evidence="8">
    <location>
        <begin position="110"/>
        <end position="143"/>
    </location>
</feature>
<evidence type="ECO:0000259" key="9">
    <source>
        <dbReference type="Pfam" id="PF13844"/>
    </source>
</evidence>
<proteinExistence type="inferred from homology"/>
<keyword evidence="4" id="KW-0328">Glycosyltransferase</keyword>
<feature type="domain" description="O-GlcNAc transferase C-terminal" evidence="9">
    <location>
        <begin position="419"/>
        <end position="603"/>
    </location>
</feature>
<dbReference type="InterPro" id="IPR029489">
    <property type="entry name" value="OGT/SEC/SPY_C"/>
</dbReference>
<keyword evidence="11" id="KW-1185">Reference proteome</keyword>
<comment type="pathway">
    <text evidence="1">Protein modification; protein glycosylation.</text>
</comment>
<feature type="repeat" description="TPR" evidence="8">
    <location>
        <begin position="144"/>
        <end position="177"/>
    </location>
</feature>
<dbReference type="Pfam" id="PF13844">
    <property type="entry name" value="Glyco_transf_41"/>
    <property type="match status" value="2"/>
</dbReference>
<accession>A0ABV7VHC4</accession>
<dbReference type="SMART" id="SM00028">
    <property type="entry name" value="TPR"/>
    <property type="match status" value="5"/>
</dbReference>
<feature type="domain" description="O-GlcNAc transferase C-terminal" evidence="9">
    <location>
        <begin position="252"/>
        <end position="411"/>
    </location>
</feature>
<sequence length="642" mass="71547">MTIDFEAARALFLDSVKRIEAEDFPAAEDLLWRALRLAPERPSLLCNLAAVLFRQSKFAQARDIAERAVKLDPQSPQAWLNLGRCREQDGEADAAEADYKRALGYDPDYADAWSNLGNIHAGRHQLEEALACYRRATAIRPDFAEAISNEATLLARLKRFAEAVRRFDDAMAIKPGLPWLRGLRCHEKQVLCDWSSFDEDCRQITAQLADGRPASPPFPLASLPATPALQRQCAELYSAQMYPPQPPEPASATPDSGRLRIGYFSADFHNHATAYLAAGLFEQHDRERFEIVAFSFGPERQDAMRQRLVQGFDHFHDVRGLSDRDIRRLARDSGIQIAVDLKGHTLDQRTGIFAGRAAPLQVCYLGFPGTMGAPYFDYILADDTVLPPEHQPHYSEKAVWLPDTYQVTDSRRAPAQTTGTRADHGLPGAAFVFCCFNNPYKITPDVFAVWMRLLRDCPGSVLWLLESAPETGANLRREAARHGIDGARLIFARYAEASAHLNRQRHADLFLDTFHYNAHTTASDALWAGLPVLTRLGEAFPGRVAASLLRAAGLPELVMQSTDEYAALAAALYHDRGRLAELRAHLEQTRMTCALFDTARFCRGIEAAYQAMWQRHRAGLPPDAIRIPPQPPGGTITQKLPG</sequence>
<gene>
    <name evidence="10" type="ORF">ACFOOQ_15075</name>
</gene>
<feature type="repeat" description="TPR" evidence="8">
    <location>
        <begin position="76"/>
        <end position="109"/>
    </location>
</feature>
<dbReference type="Proteomes" id="UP001595711">
    <property type="component" value="Unassembled WGS sequence"/>
</dbReference>
<evidence type="ECO:0000313" key="11">
    <source>
        <dbReference type="Proteomes" id="UP001595711"/>
    </source>
</evidence>
<evidence type="ECO:0000256" key="4">
    <source>
        <dbReference type="ARBA" id="ARBA00022676"/>
    </source>
</evidence>
<evidence type="ECO:0000313" key="10">
    <source>
        <dbReference type="EMBL" id="MFC3676878.1"/>
    </source>
</evidence>
<feature type="repeat" description="TPR" evidence="8">
    <location>
        <begin position="42"/>
        <end position="75"/>
    </location>
</feature>
<keyword evidence="5" id="KW-0808">Transferase</keyword>
<dbReference type="PROSITE" id="PS50005">
    <property type="entry name" value="TPR"/>
    <property type="match status" value="4"/>
</dbReference>
<evidence type="ECO:0000256" key="5">
    <source>
        <dbReference type="ARBA" id="ARBA00022679"/>
    </source>
</evidence>
<evidence type="ECO:0000256" key="7">
    <source>
        <dbReference type="ARBA" id="ARBA00022803"/>
    </source>
</evidence>
<dbReference type="PANTHER" id="PTHR44998">
    <property type="match status" value="1"/>
</dbReference>
<dbReference type="Pfam" id="PF13432">
    <property type="entry name" value="TPR_16"/>
    <property type="match status" value="1"/>
</dbReference>
<evidence type="ECO:0000256" key="1">
    <source>
        <dbReference type="ARBA" id="ARBA00004922"/>
    </source>
</evidence>
<name>A0ABV7VHC4_9PROT</name>
<organism evidence="10 11">
    <name type="scientific">Ferrovibrio xuzhouensis</name>
    <dbReference type="NCBI Taxonomy" id="1576914"/>
    <lineage>
        <taxon>Bacteria</taxon>
        <taxon>Pseudomonadati</taxon>
        <taxon>Pseudomonadota</taxon>
        <taxon>Alphaproteobacteria</taxon>
        <taxon>Rhodospirillales</taxon>
        <taxon>Rhodospirillaceae</taxon>
        <taxon>Ferrovibrio</taxon>
    </lineage>
</organism>